<feature type="region of interest" description="Disordered" evidence="1">
    <location>
        <begin position="125"/>
        <end position="163"/>
    </location>
</feature>
<keyword evidence="3" id="KW-1185">Reference proteome</keyword>
<gene>
    <name evidence="2" type="ORF">Acr_00g0025170</name>
</gene>
<proteinExistence type="predicted"/>
<dbReference type="OrthoDB" id="1706811at2759"/>
<evidence type="ECO:0000256" key="1">
    <source>
        <dbReference type="SAM" id="MobiDB-lite"/>
    </source>
</evidence>
<evidence type="ECO:0000313" key="2">
    <source>
        <dbReference type="EMBL" id="GFS32866.1"/>
    </source>
</evidence>
<dbReference type="EMBL" id="BJWL01000172">
    <property type="protein sequence ID" value="GFS32866.1"/>
    <property type="molecule type" value="Genomic_DNA"/>
</dbReference>
<dbReference type="PANTHER" id="PTHR11439">
    <property type="entry name" value="GAG-POL-RELATED RETROTRANSPOSON"/>
    <property type="match status" value="1"/>
</dbReference>
<feature type="compositionally biased region" description="Low complexity" evidence="1">
    <location>
        <begin position="148"/>
        <end position="163"/>
    </location>
</feature>
<sequence length="473" mass="51904">MMMMILCISSIKLTLKTGTVSTPRLSPGFQTLQSHPSIRFLLHSRLPRKYGIIWLSGILQLMAPMSTSWDLSFITFVSIQPVLATPVWAPLQPPSQSVRISSPKNMPSGSQKKYCSFCRRDTHSYEDCHSHSKSKRKGYHNRQTAAVADSSGPSLDSSSSSTLTTADVQTIVTQVLSRTNLHSSALSTTSADGSLMTTTHTDTISTPDLTIDHTYLDPRTEKTIGTGGKVGHLFELESLHAPHRSVVAASSSSSPISFGFWHSRLDISKTPPPSGLGRPLFTDPSLDIILLVTSPSSAGSPPSPSLPSRIIDVPDVSPPAALPSVPCPPVRSYSRFLSALRSTHYAVALRILRYVKGDPTDRRSTTGYCFFLGDSLISWRSKKQSVIARSSTEAEYRALADATSELLWLRWLIQDLGIDSPSVALHCDNHSAIQIAHNDVFHERTKHIEIDCHFIRHHLQQGVLHLVSVRSID</sequence>
<reference evidence="3" key="1">
    <citation type="submission" date="2019-07" db="EMBL/GenBank/DDBJ databases">
        <title>De Novo Assembly of kiwifruit Actinidia rufa.</title>
        <authorList>
            <person name="Sugita-Konishi S."/>
            <person name="Sato K."/>
            <person name="Mori E."/>
            <person name="Abe Y."/>
            <person name="Kisaki G."/>
            <person name="Hamano K."/>
            <person name="Suezawa K."/>
            <person name="Otani M."/>
            <person name="Fukuda T."/>
            <person name="Manabe T."/>
            <person name="Gomi K."/>
            <person name="Tabuchi M."/>
            <person name="Akimitsu K."/>
            <person name="Kataoka I."/>
        </authorList>
    </citation>
    <scope>NUCLEOTIDE SEQUENCE [LARGE SCALE GENOMIC DNA]</scope>
    <source>
        <strain evidence="3">cv. Fuchu</strain>
    </source>
</reference>
<name>A0A7J0DDX4_9ERIC</name>
<dbReference type="CDD" id="cd09272">
    <property type="entry name" value="RNase_HI_RT_Ty1"/>
    <property type="match status" value="1"/>
</dbReference>
<accession>A0A7J0DDX4</accession>
<dbReference type="PANTHER" id="PTHR11439:SF461">
    <property type="entry name" value="OS10G0432200 PROTEIN"/>
    <property type="match status" value="1"/>
</dbReference>
<feature type="compositionally biased region" description="Basic residues" evidence="1">
    <location>
        <begin position="131"/>
        <end position="140"/>
    </location>
</feature>
<dbReference type="AlphaFoldDB" id="A0A7J0DDX4"/>
<organism evidence="2 3">
    <name type="scientific">Actinidia rufa</name>
    <dbReference type="NCBI Taxonomy" id="165716"/>
    <lineage>
        <taxon>Eukaryota</taxon>
        <taxon>Viridiplantae</taxon>
        <taxon>Streptophyta</taxon>
        <taxon>Embryophyta</taxon>
        <taxon>Tracheophyta</taxon>
        <taxon>Spermatophyta</taxon>
        <taxon>Magnoliopsida</taxon>
        <taxon>eudicotyledons</taxon>
        <taxon>Gunneridae</taxon>
        <taxon>Pentapetalae</taxon>
        <taxon>asterids</taxon>
        <taxon>Ericales</taxon>
        <taxon>Actinidiaceae</taxon>
        <taxon>Actinidia</taxon>
    </lineage>
</organism>
<dbReference type="Proteomes" id="UP000585474">
    <property type="component" value="Unassembled WGS sequence"/>
</dbReference>
<comment type="caution">
    <text evidence="2">The sequence shown here is derived from an EMBL/GenBank/DDBJ whole genome shotgun (WGS) entry which is preliminary data.</text>
</comment>
<protein>
    <submittedName>
        <fullName evidence="2">Uncharacterized protein</fullName>
    </submittedName>
</protein>
<evidence type="ECO:0000313" key="3">
    <source>
        <dbReference type="Proteomes" id="UP000585474"/>
    </source>
</evidence>